<organism evidence="2">
    <name type="scientific">Planktothricoides raciborskii GIHE-MW2</name>
    <dbReference type="NCBI Taxonomy" id="2792601"/>
    <lineage>
        <taxon>Bacteria</taxon>
        <taxon>Bacillati</taxon>
        <taxon>Cyanobacteriota</taxon>
        <taxon>Cyanophyceae</taxon>
        <taxon>Oscillatoriophycideae</taxon>
        <taxon>Oscillatoriales</taxon>
        <taxon>Oscillatoriaceae</taxon>
        <taxon>Planktothricoides</taxon>
    </lineage>
</organism>
<dbReference type="RefSeq" id="WP_354635354.1">
    <property type="nucleotide sequence ID" value="NZ_CP159837.1"/>
</dbReference>
<keyword evidence="1" id="KW-0812">Transmembrane</keyword>
<proteinExistence type="predicted"/>
<evidence type="ECO:0000313" key="2">
    <source>
        <dbReference type="EMBL" id="XCM36964.1"/>
    </source>
</evidence>
<reference evidence="2" key="1">
    <citation type="submission" date="2024-07" db="EMBL/GenBank/DDBJ databases">
        <authorList>
            <person name="Kim Y.J."/>
            <person name="Jeong J.Y."/>
        </authorList>
    </citation>
    <scope>NUCLEOTIDE SEQUENCE</scope>
    <source>
        <strain evidence="2">GIHE-MW2</strain>
    </source>
</reference>
<accession>A0AAU8JDR2</accession>
<evidence type="ECO:0008006" key="3">
    <source>
        <dbReference type="Google" id="ProtNLM"/>
    </source>
</evidence>
<keyword evidence="1" id="KW-1133">Transmembrane helix</keyword>
<keyword evidence="1" id="KW-0472">Membrane</keyword>
<dbReference type="AlphaFoldDB" id="A0AAU8JDR2"/>
<dbReference type="EMBL" id="CP159837">
    <property type="protein sequence ID" value="XCM36964.1"/>
    <property type="molecule type" value="Genomic_DNA"/>
</dbReference>
<name>A0AAU8JDR2_9CYAN</name>
<protein>
    <recommendedName>
        <fullName evidence="3">Transposase</fullName>
    </recommendedName>
</protein>
<gene>
    <name evidence="2" type="ORF">ABWT76_005764</name>
</gene>
<feature type="transmembrane region" description="Helical" evidence="1">
    <location>
        <begin position="27"/>
        <end position="44"/>
    </location>
</feature>
<sequence length="136" mass="15815">MHHYDCAADHCGAKDSWWESMGKIHNLAGYFSLAIIYFKPILYLKSAKNVGAKHWRLYLQEKTTISIRQCFALTESIGAFISRKKRLYLYANASPSPSLRKKCRGEALASLSPGKNDYIYTPMLRPHRVYWRQEIR</sequence>
<evidence type="ECO:0000256" key="1">
    <source>
        <dbReference type="SAM" id="Phobius"/>
    </source>
</evidence>